<dbReference type="SUPFAM" id="SSF49899">
    <property type="entry name" value="Concanavalin A-like lectins/glucanases"/>
    <property type="match status" value="2"/>
</dbReference>
<gene>
    <name evidence="10" type="ORF">KQ657_003568</name>
</gene>
<accession>A0A9P7V4X8</accession>
<feature type="disulfide bond" evidence="8">
    <location>
        <begin position="120"/>
        <end position="152"/>
    </location>
</feature>
<evidence type="ECO:0000256" key="7">
    <source>
        <dbReference type="ARBA" id="ARBA00023186"/>
    </source>
</evidence>
<evidence type="ECO:0000256" key="1">
    <source>
        <dbReference type="ARBA" id="ARBA00004389"/>
    </source>
</evidence>
<keyword evidence="7 9" id="KW-0143">Chaperone</keyword>
<dbReference type="GO" id="GO:0005789">
    <property type="term" value="C:endoplasmic reticulum membrane"/>
    <property type="evidence" value="ECO:0007669"/>
    <property type="project" value="UniProtKB-SubCell"/>
</dbReference>
<dbReference type="EMBL" id="JAHMUF010000034">
    <property type="protein sequence ID" value="KAG7191327.1"/>
    <property type="molecule type" value="Genomic_DNA"/>
</dbReference>
<keyword evidence="5 9" id="KW-1133">Transmembrane helix</keyword>
<dbReference type="PANTHER" id="PTHR11073:SF1">
    <property type="entry name" value="CALNEXIN 14D-RELATED"/>
    <property type="match status" value="1"/>
</dbReference>
<evidence type="ECO:0000313" key="11">
    <source>
        <dbReference type="Proteomes" id="UP000790833"/>
    </source>
</evidence>
<dbReference type="AlphaFoldDB" id="A0A9P7V4X8"/>
<dbReference type="PANTHER" id="PTHR11073">
    <property type="entry name" value="CALRETICULIN AND CALNEXIN"/>
    <property type="match status" value="1"/>
</dbReference>
<dbReference type="GO" id="GO:0036503">
    <property type="term" value="P:ERAD pathway"/>
    <property type="evidence" value="ECO:0007669"/>
    <property type="project" value="TreeGrafter"/>
</dbReference>
<dbReference type="PRINTS" id="PR00626">
    <property type="entry name" value="CALRETICULIN"/>
</dbReference>
<dbReference type="Gene3D" id="2.10.250.10">
    <property type="entry name" value="Calreticulin/calnexin, P domain"/>
    <property type="match status" value="1"/>
</dbReference>
<dbReference type="Proteomes" id="UP000790833">
    <property type="component" value="Unassembled WGS sequence"/>
</dbReference>
<comment type="subcellular location">
    <subcellularLocation>
        <location evidence="1">Endoplasmic reticulum membrane</location>
        <topology evidence="1">Single-pass membrane protein</topology>
    </subcellularLocation>
</comment>
<dbReference type="GO" id="GO:0005509">
    <property type="term" value="F:calcium ion binding"/>
    <property type="evidence" value="ECO:0007669"/>
    <property type="project" value="InterPro"/>
</dbReference>
<evidence type="ECO:0000256" key="9">
    <source>
        <dbReference type="RuleBase" id="RU362126"/>
    </source>
</evidence>
<dbReference type="InterPro" id="IPR013320">
    <property type="entry name" value="ConA-like_dom_sf"/>
</dbReference>
<dbReference type="InterPro" id="IPR009033">
    <property type="entry name" value="Calreticulin/calnexin_P_dom_sf"/>
</dbReference>
<dbReference type="PROSITE" id="PS00803">
    <property type="entry name" value="CALRETICULIN_1"/>
    <property type="match status" value="1"/>
</dbReference>
<dbReference type="GO" id="GO:0006457">
    <property type="term" value="P:protein folding"/>
    <property type="evidence" value="ECO:0007669"/>
    <property type="project" value="InterPro"/>
</dbReference>
<evidence type="ECO:0000256" key="5">
    <source>
        <dbReference type="ARBA" id="ARBA00022989"/>
    </source>
</evidence>
<name>A0A9P7V4X8_9ASCO</name>
<dbReference type="PROSITE" id="PS00804">
    <property type="entry name" value="CALRETICULIN_2"/>
    <property type="match status" value="1"/>
</dbReference>
<dbReference type="Pfam" id="PF00262">
    <property type="entry name" value="Calreticulin"/>
    <property type="match status" value="1"/>
</dbReference>
<evidence type="ECO:0000256" key="2">
    <source>
        <dbReference type="ARBA" id="ARBA00010983"/>
    </source>
</evidence>
<feature type="signal peptide" evidence="9">
    <location>
        <begin position="1"/>
        <end position="19"/>
    </location>
</feature>
<keyword evidence="3 9" id="KW-0812">Transmembrane</keyword>
<dbReference type="OrthoDB" id="1938156at2759"/>
<dbReference type="InterPro" id="IPR018124">
    <property type="entry name" value="Calret/calnex_CS"/>
</dbReference>
<evidence type="ECO:0000256" key="3">
    <source>
        <dbReference type="ARBA" id="ARBA00022692"/>
    </source>
</evidence>
<keyword evidence="11" id="KW-1185">Reference proteome</keyword>
<sequence length="574" mass="65440">MVTTSWLTSLLAYVAIVIALDPSKYVPFNKSQLADDSIFEQFEYESLEQSPWVVSANDKYLGLWSIEEGTNAYVGFEGDKGLVMKLPASHSAISLPVKFTNKEIPLVLQYEVKLQNGLSCGGAYVKLLTAPINGKQFNSETGYEVMFGPDMCGSQNKVHFIINRCNPKTEECEEKHLTVPPMAKTGQLTNLYTLILHPRGAFEIRINGQVAKYANILDRPHLLSPPLNPPVIIEDPEDIKPEGWDAEPEFIEDPTVTKPDNYEQLYGSRFIPDPDVVKPKNWLEDEPEYIEDPESTKPQLWNDDEDGEYVKPVIPNPKCEGMVCGKKWENHVPVVPNPDYKGPWIHPKIANPKFNGEWRPRQILNPDYYEDVRPFNFRPIGGIGFELWSMEGSIMFDNIYLGHRVSEAELIGNSTFLPKQKLESKNYELHRPKAKHEPVAPPKSVKSVSDLDDLGIFEFFRLLIRLQLNNVFDFIYDFQLDPAETIIREPVKFIAYCFGFVFLFTIVFGFGSVVMFLFTQAVSSLFSPAPPPVIKPNDEVEEETPVEIEEIQVEEPKLVEIFDDDDTTKEVRHR</sequence>
<dbReference type="RefSeq" id="XP_043046879.1">
    <property type="nucleotide sequence ID" value="XM_043194287.1"/>
</dbReference>
<dbReference type="GO" id="GO:0051082">
    <property type="term" value="F:unfolded protein binding"/>
    <property type="evidence" value="ECO:0007669"/>
    <property type="project" value="InterPro"/>
</dbReference>
<keyword evidence="4 9" id="KW-0256">Endoplasmic reticulum</keyword>
<reference evidence="10" key="1">
    <citation type="submission" date="2021-03" db="EMBL/GenBank/DDBJ databases">
        <authorList>
            <person name="Palmer J.M."/>
        </authorList>
    </citation>
    <scope>NUCLEOTIDE SEQUENCE</scope>
    <source>
        <strain evidence="10">ARV_011</strain>
    </source>
</reference>
<evidence type="ECO:0000256" key="8">
    <source>
        <dbReference type="PIRSR" id="PIRSR601580-3"/>
    </source>
</evidence>
<protein>
    <recommendedName>
        <fullName evidence="12">Calnexin</fullName>
    </recommendedName>
</protein>
<keyword evidence="8" id="KW-1015">Disulfide bond</keyword>
<dbReference type="GeneID" id="66116942"/>
<keyword evidence="6 9" id="KW-0472">Membrane</keyword>
<comment type="caution">
    <text evidence="10">The sequence shown here is derived from an EMBL/GenBank/DDBJ whole genome shotgun (WGS) entry which is preliminary data.</text>
</comment>
<comment type="similarity">
    <text evidence="2 9">Belongs to the calreticulin family.</text>
</comment>
<evidence type="ECO:0000256" key="4">
    <source>
        <dbReference type="ARBA" id="ARBA00022824"/>
    </source>
</evidence>
<keyword evidence="9" id="KW-0732">Signal</keyword>
<evidence type="ECO:0000313" key="10">
    <source>
        <dbReference type="EMBL" id="KAG7191327.1"/>
    </source>
</evidence>
<evidence type="ECO:0008006" key="12">
    <source>
        <dbReference type="Google" id="ProtNLM"/>
    </source>
</evidence>
<feature type="transmembrane region" description="Helical" evidence="9">
    <location>
        <begin position="493"/>
        <end position="518"/>
    </location>
</feature>
<feature type="chain" id="PRO_5040546670" description="Calnexin" evidence="9">
    <location>
        <begin position="20"/>
        <end position="574"/>
    </location>
</feature>
<dbReference type="InterPro" id="IPR001580">
    <property type="entry name" value="Calret/calnex"/>
</dbReference>
<proteinExistence type="inferred from homology"/>
<dbReference type="Gene3D" id="2.60.120.200">
    <property type="match status" value="1"/>
</dbReference>
<evidence type="ECO:0000256" key="6">
    <source>
        <dbReference type="ARBA" id="ARBA00023136"/>
    </source>
</evidence>
<dbReference type="SUPFAM" id="SSF63887">
    <property type="entry name" value="P-domain of calnexin/calreticulin"/>
    <property type="match status" value="1"/>
</dbReference>
<organism evidence="10 11">
    <name type="scientific">Scheffersomyces spartinae</name>
    <dbReference type="NCBI Taxonomy" id="45513"/>
    <lineage>
        <taxon>Eukaryota</taxon>
        <taxon>Fungi</taxon>
        <taxon>Dikarya</taxon>
        <taxon>Ascomycota</taxon>
        <taxon>Saccharomycotina</taxon>
        <taxon>Pichiomycetes</taxon>
        <taxon>Debaryomycetaceae</taxon>
        <taxon>Scheffersomyces</taxon>
    </lineage>
</organism>